<dbReference type="GO" id="GO:0006700">
    <property type="term" value="P:C21-steroid hormone biosynthetic process"/>
    <property type="evidence" value="ECO:0007669"/>
    <property type="project" value="TreeGrafter"/>
</dbReference>
<dbReference type="KEGG" id="asn:112548151"/>
<evidence type="ECO:0000256" key="1">
    <source>
        <dbReference type="ARBA" id="ARBA00001971"/>
    </source>
</evidence>
<dbReference type="InterPro" id="IPR036396">
    <property type="entry name" value="Cyt_P450_sf"/>
</dbReference>
<dbReference type="STRING" id="38654.A0A3Q0FS55"/>
<evidence type="ECO:0000313" key="9">
    <source>
        <dbReference type="RefSeq" id="XP_025048518.1"/>
    </source>
</evidence>
<comment type="cofactor">
    <cofactor evidence="1">
        <name>heme</name>
        <dbReference type="ChEBI" id="CHEBI:30413"/>
    </cofactor>
</comment>
<dbReference type="Pfam" id="PF00067">
    <property type="entry name" value="p450"/>
    <property type="match status" value="1"/>
</dbReference>
<dbReference type="Proteomes" id="UP000189705">
    <property type="component" value="Unplaced"/>
</dbReference>
<dbReference type="GO" id="GO:0020037">
    <property type="term" value="F:heme binding"/>
    <property type="evidence" value="ECO:0007669"/>
    <property type="project" value="InterPro"/>
</dbReference>
<evidence type="ECO:0000313" key="8">
    <source>
        <dbReference type="Proteomes" id="UP000189705"/>
    </source>
</evidence>
<dbReference type="RefSeq" id="XP_025048518.1">
    <property type="nucleotide sequence ID" value="XM_025192733.1"/>
</dbReference>
<dbReference type="PANTHER" id="PTHR24279:SF123">
    <property type="entry name" value="CYTOCHROME P450 FAMILY 27 SUBFAMILY A MEMBER 1"/>
    <property type="match status" value="1"/>
</dbReference>
<dbReference type="GO" id="GO:0005743">
    <property type="term" value="C:mitochondrial inner membrane"/>
    <property type="evidence" value="ECO:0007669"/>
    <property type="project" value="TreeGrafter"/>
</dbReference>
<keyword evidence="5" id="KW-0560">Oxidoreductase</keyword>
<dbReference type="AlphaFoldDB" id="A0A3Q0FS55"/>
<protein>
    <submittedName>
        <fullName evidence="9">Sterol 26-hydroxylase, mitochondrial-like</fullName>
    </submittedName>
</protein>
<dbReference type="GeneID" id="112548151"/>
<keyword evidence="4" id="KW-0479">Metal-binding</keyword>
<dbReference type="GO" id="GO:0006704">
    <property type="term" value="P:glucocorticoid biosynthetic process"/>
    <property type="evidence" value="ECO:0007669"/>
    <property type="project" value="TreeGrafter"/>
</dbReference>
<keyword evidence="6" id="KW-0408">Iron</keyword>
<keyword evidence="7" id="KW-0503">Monooxygenase</keyword>
<evidence type="ECO:0000256" key="7">
    <source>
        <dbReference type="ARBA" id="ARBA00023033"/>
    </source>
</evidence>
<dbReference type="InParanoid" id="A0A3Q0FS55"/>
<dbReference type="GO" id="GO:0008203">
    <property type="term" value="P:cholesterol metabolic process"/>
    <property type="evidence" value="ECO:0007669"/>
    <property type="project" value="TreeGrafter"/>
</dbReference>
<keyword evidence="3" id="KW-0349">Heme</keyword>
<reference evidence="9" key="1">
    <citation type="submission" date="2025-08" db="UniProtKB">
        <authorList>
            <consortium name="RefSeq"/>
        </authorList>
    </citation>
    <scope>IDENTIFICATION</scope>
</reference>
<evidence type="ECO:0000256" key="5">
    <source>
        <dbReference type="ARBA" id="ARBA00023002"/>
    </source>
</evidence>
<evidence type="ECO:0000256" key="6">
    <source>
        <dbReference type="ARBA" id="ARBA00023004"/>
    </source>
</evidence>
<feature type="non-terminal residue" evidence="9">
    <location>
        <position position="148"/>
    </location>
</feature>
<name>A0A3Q0FS55_ALLSI</name>
<comment type="similarity">
    <text evidence="2">Belongs to the cytochrome P450 family.</text>
</comment>
<dbReference type="GO" id="GO:0071375">
    <property type="term" value="P:cellular response to peptide hormone stimulus"/>
    <property type="evidence" value="ECO:0007669"/>
    <property type="project" value="TreeGrafter"/>
</dbReference>
<gene>
    <name evidence="9" type="primary">LOC112548151</name>
</gene>
<dbReference type="GO" id="GO:0034650">
    <property type="term" value="P:cortisol metabolic process"/>
    <property type="evidence" value="ECO:0007669"/>
    <property type="project" value="TreeGrafter"/>
</dbReference>
<dbReference type="InterPro" id="IPR050479">
    <property type="entry name" value="CYP11_CYP27_families"/>
</dbReference>
<dbReference type="SUPFAM" id="SSF48264">
    <property type="entry name" value="Cytochrome P450"/>
    <property type="match status" value="1"/>
</dbReference>
<keyword evidence="8" id="KW-1185">Reference proteome</keyword>
<dbReference type="GO" id="GO:0004497">
    <property type="term" value="F:monooxygenase activity"/>
    <property type="evidence" value="ECO:0007669"/>
    <property type="project" value="UniProtKB-KW"/>
</dbReference>
<dbReference type="GO" id="GO:0016705">
    <property type="term" value="F:oxidoreductase activity, acting on paired donors, with incorporation or reduction of molecular oxygen"/>
    <property type="evidence" value="ECO:0007669"/>
    <property type="project" value="InterPro"/>
</dbReference>
<evidence type="ECO:0000256" key="4">
    <source>
        <dbReference type="ARBA" id="ARBA00022723"/>
    </source>
</evidence>
<evidence type="ECO:0000256" key="3">
    <source>
        <dbReference type="ARBA" id="ARBA00022617"/>
    </source>
</evidence>
<organism evidence="8 9">
    <name type="scientific">Alligator sinensis</name>
    <name type="common">Chinese alligator</name>
    <dbReference type="NCBI Taxonomy" id="38654"/>
    <lineage>
        <taxon>Eukaryota</taxon>
        <taxon>Metazoa</taxon>
        <taxon>Chordata</taxon>
        <taxon>Craniata</taxon>
        <taxon>Vertebrata</taxon>
        <taxon>Euteleostomi</taxon>
        <taxon>Archelosauria</taxon>
        <taxon>Archosauria</taxon>
        <taxon>Crocodylia</taxon>
        <taxon>Alligatoridae</taxon>
        <taxon>Alligatorinae</taxon>
        <taxon>Alligator</taxon>
    </lineage>
</organism>
<dbReference type="PANTHER" id="PTHR24279">
    <property type="entry name" value="CYTOCHROME P450"/>
    <property type="match status" value="1"/>
</dbReference>
<accession>A0A3Q0FS55</accession>
<dbReference type="InterPro" id="IPR001128">
    <property type="entry name" value="Cyt_P450"/>
</dbReference>
<proteinExistence type="inferred from homology"/>
<dbReference type="GO" id="GO:0005506">
    <property type="term" value="F:iron ion binding"/>
    <property type="evidence" value="ECO:0007669"/>
    <property type="project" value="InterPro"/>
</dbReference>
<dbReference type="Gene3D" id="1.10.630.10">
    <property type="entry name" value="Cytochrome P450"/>
    <property type="match status" value="1"/>
</dbReference>
<sequence>MRSLQQQLCAFVWARAQGPGAVRAKATVGATVPGRLKSLEELPGPSVLRCLYWYLLRGYLLHMHDLQGIFKQRYGSLWKQHMGPYMTVNVACPELLEHVLRQEGRFPTRCDMALWKEHRDLRGQAYGPLTEDGERWHRLRQGLDRRDR</sequence>
<evidence type="ECO:0000256" key="2">
    <source>
        <dbReference type="ARBA" id="ARBA00010617"/>
    </source>
</evidence>